<dbReference type="EMBL" id="JAGJCB010000010">
    <property type="protein sequence ID" value="MBP0904429.1"/>
    <property type="molecule type" value="Genomic_DNA"/>
</dbReference>
<feature type="transmembrane region" description="Helical" evidence="1">
    <location>
        <begin position="69"/>
        <end position="91"/>
    </location>
</feature>
<feature type="transmembrane region" description="Helical" evidence="1">
    <location>
        <begin position="184"/>
        <end position="203"/>
    </location>
</feature>
<evidence type="ECO:0000313" key="2">
    <source>
        <dbReference type="EMBL" id="MBP0904429.1"/>
    </source>
</evidence>
<name>A0ABS4BV18_9FLAO</name>
<dbReference type="RefSeq" id="WP_209655319.1">
    <property type="nucleotide sequence ID" value="NZ_JAGJCB010000010.1"/>
</dbReference>
<reference evidence="2 3" key="1">
    <citation type="submission" date="2021-04" db="EMBL/GenBank/DDBJ databases">
        <title>Mariniflexile gromovii gen. nov., sp. nov., a gliding bacterium isolated from the sea urchin Strongylocentrotus intermedius.</title>
        <authorList>
            <person name="Ko S."/>
            <person name="Le V."/>
            <person name="Ahn C.-Y."/>
            <person name="Oh H.-M."/>
        </authorList>
    </citation>
    <scope>NUCLEOTIDE SEQUENCE [LARGE SCALE GENOMIC DNA]</scope>
    <source>
        <strain evidence="2 3">KCTC 12570</strain>
    </source>
</reference>
<keyword evidence="3" id="KW-1185">Reference proteome</keyword>
<organism evidence="2 3">
    <name type="scientific">Mariniflexile gromovii</name>
    <dbReference type="NCBI Taxonomy" id="362523"/>
    <lineage>
        <taxon>Bacteria</taxon>
        <taxon>Pseudomonadati</taxon>
        <taxon>Bacteroidota</taxon>
        <taxon>Flavobacteriia</taxon>
        <taxon>Flavobacteriales</taxon>
        <taxon>Flavobacteriaceae</taxon>
        <taxon>Mariniflexile</taxon>
    </lineage>
</organism>
<feature type="transmembrane region" description="Helical" evidence="1">
    <location>
        <begin position="215"/>
        <end position="237"/>
    </location>
</feature>
<evidence type="ECO:0000256" key="1">
    <source>
        <dbReference type="SAM" id="Phobius"/>
    </source>
</evidence>
<feature type="transmembrane region" description="Helical" evidence="1">
    <location>
        <begin position="145"/>
        <end position="163"/>
    </location>
</feature>
<evidence type="ECO:0000313" key="3">
    <source>
        <dbReference type="Proteomes" id="UP000670776"/>
    </source>
</evidence>
<keyword evidence="1" id="KW-0472">Membrane</keyword>
<feature type="transmembrane region" description="Helical" evidence="1">
    <location>
        <begin position="37"/>
        <end position="57"/>
    </location>
</feature>
<evidence type="ECO:0008006" key="4">
    <source>
        <dbReference type="Google" id="ProtNLM"/>
    </source>
</evidence>
<protein>
    <recommendedName>
        <fullName evidence="4">DUF998 domain-containing protein</fullName>
    </recommendedName>
</protein>
<accession>A0ABS4BV18</accession>
<comment type="caution">
    <text evidence="2">The sequence shown here is derived from an EMBL/GenBank/DDBJ whole genome shotgun (WGS) entry which is preliminary data.</text>
</comment>
<proteinExistence type="predicted"/>
<feature type="transmembrane region" description="Helical" evidence="1">
    <location>
        <begin position="98"/>
        <end position="116"/>
    </location>
</feature>
<keyword evidence="1" id="KW-0812">Transmembrane</keyword>
<dbReference type="Proteomes" id="UP000670776">
    <property type="component" value="Unassembled WGS sequence"/>
</dbReference>
<gene>
    <name evidence="2" type="ORF">J8H85_11375</name>
</gene>
<sequence length="246" mass="27616">MDENKNQTTNKVNQTLNLTFTDDNAIWLTSSKTLRKLVGVLGMLLPILLCAFLGLISQHYEVLDSISHYYFTRSNVIFIIIVSLMAVFLMIYKGKEPIDFYLSSIAGIAAFLLLLFPTESILSECGGLCDSFSISFVVENSVRTVFHYVCAGVFLGSLAYMSLFLFTKFNKAEGKTKEKKQRNVVFIICGILMIIALLVVFLGDGLNLIPEDVYNGYHITFWMETLAVEAFGFSWLVKGETILKDS</sequence>
<keyword evidence="1" id="KW-1133">Transmembrane helix</keyword>